<dbReference type="PANTHER" id="PTHR36987">
    <property type="entry name" value="NADH DEHYDROGENASE [UBIQUINONE] 1 BETA SUBCOMPLEX SUBUNIT 2-LIKE"/>
    <property type="match status" value="1"/>
</dbReference>
<protein>
    <recommendedName>
        <fullName evidence="4">NADH dehydrogenase [ubiquinone] 1 beta subcomplex subunit 2</fullName>
    </recommendedName>
</protein>
<accession>G4ZHA2</accession>
<dbReference type="OMA" id="HSYPHGM"/>
<dbReference type="KEGG" id="psoj:PHYSODRAFT_351118"/>
<dbReference type="InParanoid" id="G4ZHA2"/>
<organism evidence="2 3">
    <name type="scientific">Phytophthora sojae (strain P6497)</name>
    <name type="common">Soybean stem and root rot agent</name>
    <name type="synonym">Phytophthora megasperma f. sp. glycines</name>
    <dbReference type="NCBI Taxonomy" id="1094619"/>
    <lineage>
        <taxon>Eukaryota</taxon>
        <taxon>Sar</taxon>
        <taxon>Stramenopiles</taxon>
        <taxon>Oomycota</taxon>
        <taxon>Peronosporomycetes</taxon>
        <taxon>Peronosporales</taxon>
        <taxon>Peronosporaceae</taxon>
        <taxon>Phytophthora</taxon>
    </lineage>
</organism>
<evidence type="ECO:0000256" key="1">
    <source>
        <dbReference type="SAM" id="MobiDB-lite"/>
    </source>
</evidence>
<dbReference type="STRING" id="1094619.G4ZHA2"/>
<name>G4ZHA2_PHYSP</name>
<reference evidence="2 3" key="1">
    <citation type="journal article" date="2006" name="Science">
        <title>Phytophthora genome sequences uncover evolutionary origins and mechanisms of pathogenesis.</title>
        <authorList>
            <person name="Tyler B.M."/>
            <person name="Tripathy S."/>
            <person name="Zhang X."/>
            <person name="Dehal P."/>
            <person name="Jiang R.H."/>
            <person name="Aerts A."/>
            <person name="Arredondo F.D."/>
            <person name="Baxter L."/>
            <person name="Bensasson D."/>
            <person name="Beynon J.L."/>
            <person name="Chapman J."/>
            <person name="Damasceno C.M."/>
            <person name="Dorrance A.E."/>
            <person name="Dou D."/>
            <person name="Dickerman A.W."/>
            <person name="Dubchak I.L."/>
            <person name="Garbelotto M."/>
            <person name="Gijzen M."/>
            <person name="Gordon S.G."/>
            <person name="Govers F."/>
            <person name="Grunwald N.J."/>
            <person name="Huang W."/>
            <person name="Ivors K.L."/>
            <person name="Jones R.W."/>
            <person name="Kamoun S."/>
            <person name="Krampis K."/>
            <person name="Lamour K.H."/>
            <person name="Lee M.K."/>
            <person name="McDonald W.H."/>
            <person name="Medina M."/>
            <person name="Meijer H.J."/>
            <person name="Nordberg E.K."/>
            <person name="Maclean D.J."/>
            <person name="Ospina-Giraldo M.D."/>
            <person name="Morris P.F."/>
            <person name="Phuntumart V."/>
            <person name="Putnam N.H."/>
            <person name="Rash S."/>
            <person name="Rose J.K."/>
            <person name="Sakihama Y."/>
            <person name="Salamov A.A."/>
            <person name="Savidor A."/>
            <person name="Scheuring C.F."/>
            <person name="Smith B.M."/>
            <person name="Sobral B.W."/>
            <person name="Terry A."/>
            <person name="Torto-Alalibo T.A."/>
            <person name="Win J."/>
            <person name="Xu Z."/>
            <person name="Zhang H."/>
            <person name="Grigoriev I.V."/>
            <person name="Rokhsar D.S."/>
            <person name="Boore J.L."/>
        </authorList>
    </citation>
    <scope>NUCLEOTIDE SEQUENCE [LARGE SCALE GENOMIC DNA]</scope>
    <source>
        <strain evidence="2 3">P6497</strain>
    </source>
</reference>
<feature type="compositionally biased region" description="Acidic residues" evidence="1">
    <location>
        <begin position="118"/>
        <end position="142"/>
    </location>
</feature>
<sequence>MRAASFLARRMAAASGRRAMSSAHGHGHNYPHGMHFHVSPVHKNLALAYGTMLWLWVFWRAKQDGRVVLGLEHPWDHGHGHGHHEAHSEAAPKGYALENGKIKYERSEIGALPMPVEIDGEEESEDSADDDVMDDLHDADEE</sequence>
<evidence type="ECO:0000313" key="3">
    <source>
        <dbReference type="Proteomes" id="UP000002640"/>
    </source>
</evidence>
<dbReference type="GeneID" id="20649196"/>
<dbReference type="PANTHER" id="PTHR36987:SF1">
    <property type="entry name" value="NADH DEHYDROGENASE [UBIQUINONE] 1 BETA SUBCOMPLEX SUBUNIT 2"/>
    <property type="match status" value="1"/>
</dbReference>
<dbReference type="AlphaFoldDB" id="G4ZHA2"/>
<feature type="region of interest" description="Disordered" evidence="1">
    <location>
        <begin position="111"/>
        <end position="142"/>
    </location>
</feature>
<keyword evidence="3" id="KW-1185">Reference proteome</keyword>
<evidence type="ECO:0000313" key="2">
    <source>
        <dbReference type="EMBL" id="EGZ17151.1"/>
    </source>
</evidence>
<dbReference type="EMBL" id="JH159154">
    <property type="protein sequence ID" value="EGZ17151.1"/>
    <property type="molecule type" value="Genomic_DNA"/>
</dbReference>
<dbReference type="RefSeq" id="XP_009526209.1">
    <property type="nucleotide sequence ID" value="XM_009527914.1"/>
</dbReference>
<gene>
    <name evidence="2" type="ORF">PHYSODRAFT_351118</name>
</gene>
<dbReference type="InterPro" id="IPR044980">
    <property type="entry name" value="NDUFB2_plant/fungi"/>
</dbReference>
<dbReference type="Proteomes" id="UP000002640">
    <property type="component" value="Unassembled WGS sequence"/>
</dbReference>
<dbReference type="GO" id="GO:0005743">
    <property type="term" value="C:mitochondrial inner membrane"/>
    <property type="evidence" value="ECO:0007669"/>
    <property type="project" value="InterPro"/>
</dbReference>
<dbReference type="GO" id="GO:0045271">
    <property type="term" value="C:respiratory chain complex I"/>
    <property type="evidence" value="ECO:0007669"/>
    <property type="project" value="InterPro"/>
</dbReference>
<proteinExistence type="predicted"/>
<evidence type="ECO:0008006" key="4">
    <source>
        <dbReference type="Google" id="ProtNLM"/>
    </source>
</evidence>